<evidence type="ECO:0000313" key="4">
    <source>
        <dbReference type="Proteomes" id="UP001601976"/>
    </source>
</evidence>
<dbReference type="SMART" id="SM00530">
    <property type="entry name" value="HTH_XRE"/>
    <property type="match status" value="1"/>
</dbReference>
<evidence type="ECO:0000259" key="2">
    <source>
        <dbReference type="PROSITE" id="PS50943"/>
    </source>
</evidence>
<protein>
    <submittedName>
        <fullName evidence="3">Helix-turn-helix domain-containing protein</fullName>
    </submittedName>
</protein>
<comment type="caution">
    <text evidence="3">The sequence shown here is derived from an EMBL/GenBank/DDBJ whole genome shotgun (WGS) entry which is preliminary data.</text>
</comment>
<gene>
    <name evidence="3" type="ORF">ACFYWW_03665</name>
</gene>
<dbReference type="EMBL" id="JBIAPK010000001">
    <property type="protein sequence ID" value="MFF3337825.1"/>
    <property type="molecule type" value="Genomic_DNA"/>
</dbReference>
<evidence type="ECO:0000313" key="3">
    <source>
        <dbReference type="EMBL" id="MFF3337825.1"/>
    </source>
</evidence>
<dbReference type="InterPro" id="IPR010982">
    <property type="entry name" value="Lambda_DNA-bd_dom_sf"/>
</dbReference>
<name>A0ABW6R8K0_9ACTN</name>
<reference evidence="3 4" key="1">
    <citation type="submission" date="2024-10" db="EMBL/GenBank/DDBJ databases">
        <title>The Natural Products Discovery Center: Release of the First 8490 Sequenced Strains for Exploring Actinobacteria Biosynthetic Diversity.</title>
        <authorList>
            <person name="Kalkreuter E."/>
            <person name="Kautsar S.A."/>
            <person name="Yang D."/>
            <person name="Bader C.D."/>
            <person name="Teijaro C.N."/>
            <person name="Fluegel L."/>
            <person name="Davis C.M."/>
            <person name="Simpson J.R."/>
            <person name="Lauterbach L."/>
            <person name="Steele A.D."/>
            <person name="Gui C."/>
            <person name="Meng S."/>
            <person name="Li G."/>
            <person name="Viehrig K."/>
            <person name="Ye F."/>
            <person name="Su P."/>
            <person name="Kiefer A.F."/>
            <person name="Nichols A."/>
            <person name="Cepeda A.J."/>
            <person name="Yan W."/>
            <person name="Fan B."/>
            <person name="Jiang Y."/>
            <person name="Adhikari A."/>
            <person name="Zheng C.-J."/>
            <person name="Schuster L."/>
            <person name="Cowan T.M."/>
            <person name="Smanski M.J."/>
            <person name="Chevrette M.G."/>
            <person name="De Carvalho L.P.S."/>
            <person name="Shen B."/>
        </authorList>
    </citation>
    <scope>NUCLEOTIDE SEQUENCE [LARGE SCALE GENOMIC DNA]</scope>
    <source>
        <strain evidence="3 4">NPDC003029</strain>
    </source>
</reference>
<sequence>MTDALSDWDFGAAFRHIRQVASLRQEDMSAITGLSQSFLSTLESGTRRLLNIDKIIPVLERLGVPPHVAPIPVPGSVAQSLQATGGLQSTLIPAPVWESPLDIAKRLNATTSSNTDPATVAILEQGVADLVDRYEAEGPHRLAPEAVDLRNFIQDRLDGQQPPRQRGALFRLAAQASGLLGYMAVNAGRETVAEAYCREAEELAKEITDLELIMWIQGTRSLNAYYAGHYDQAVQWADAGLAIDPNHPQAIRLHSNGRARALGKLGDRPGAEGAIAAAEELSSQHLVPMGLTSCISFEPYGMARTLANAATVHVALTNTARVLGYADQIDELVEQSDSAWSQALVRLDVATALLAGPRPDVERAMVLGRQVLEAGGGPPIRSVVQRAGELLAGAKGWQNLPAVREYGDALRSWQSAPQKKYLAKSAKMARPTEQTREAADAAHGRPGRLSSHASAQRQ</sequence>
<dbReference type="PROSITE" id="PS50943">
    <property type="entry name" value="HTH_CROC1"/>
    <property type="match status" value="1"/>
</dbReference>
<proteinExistence type="predicted"/>
<feature type="compositionally biased region" description="Basic and acidic residues" evidence="1">
    <location>
        <begin position="433"/>
        <end position="443"/>
    </location>
</feature>
<dbReference type="InterPro" id="IPR011990">
    <property type="entry name" value="TPR-like_helical_dom_sf"/>
</dbReference>
<dbReference type="SUPFAM" id="SSF48452">
    <property type="entry name" value="TPR-like"/>
    <property type="match status" value="1"/>
</dbReference>
<feature type="region of interest" description="Disordered" evidence="1">
    <location>
        <begin position="421"/>
        <end position="458"/>
    </location>
</feature>
<dbReference type="RefSeq" id="WP_387893688.1">
    <property type="nucleotide sequence ID" value="NZ_JBIAPK010000001.1"/>
</dbReference>
<evidence type="ECO:0000256" key="1">
    <source>
        <dbReference type="SAM" id="MobiDB-lite"/>
    </source>
</evidence>
<dbReference type="SUPFAM" id="SSF47413">
    <property type="entry name" value="lambda repressor-like DNA-binding domains"/>
    <property type="match status" value="1"/>
</dbReference>
<dbReference type="Gene3D" id="1.10.260.40">
    <property type="entry name" value="lambda repressor-like DNA-binding domains"/>
    <property type="match status" value="1"/>
</dbReference>
<dbReference type="InterPro" id="IPR001387">
    <property type="entry name" value="Cro/C1-type_HTH"/>
</dbReference>
<feature type="domain" description="HTH cro/C1-type" evidence="2">
    <location>
        <begin position="14"/>
        <end position="69"/>
    </location>
</feature>
<keyword evidence="4" id="KW-1185">Reference proteome</keyword>
<dbReference type="CDD" id="cd00093">
    <property type="entry name" value="HTH_XRE"/>
    <property type="match status" value="1"/>
</dbReference>
<organism evidence="3 4">
    <name type="scientific">Streptomyces flavidovirens</name>
    <dbReference type="NCBI Taxonomy" id="67298"/>
    <lineage>
        <taxon>Bacteria</taxon>
        <taxon>Bacillati</taxon>
        <taxon>Actinomycetota</taxon>
        <taxon>Actinomycetes</taxon>
        <taxon>Kitasatosporales</taxon>
        <taxon>Streptomycetaceae</taxon>
        <taxon>Streptomyces</taxon>
    </lineage>
</organism>
<dbReference type="Gene3D" id="1.25.40.10">
    <property type="entry name" value="Tetratricopeptide repeat domain"/>
    <property type="match status" value="1"/>
</dbReference>
<dbReference type="Proteomes" id="UP001601976">
    <property type="component" value="Unassembled WGS sequence"/>
</dbReference>
<accession>A0ABW6R8K0</accession>